<dbReference type="InterPro" id="IPR000727">
    <property type="entry name" value="T_SNARE_dom"/>
</dbReference>
<dbReference type="OrthoDB" id="354287at2"/>
<dbReference type="Pfam" id="PF00015">
    <property type="entry name" value="MCPsignal"/>
    <property type="match status" value="1"/>
</dbReference>
<feature type="transmembrane region" description="Helical" evidence="6">
    <location>
        <begin position="24"/>
        <end position="43"/>
    </location>
</feature>
<protein>
    <submittedName>
        <fullName evidence="9">Methyl-accepting chemotaxis protein 4</fullName>
    </submittedName>
</protein>
<dbReference type="GO" id="GO:0007165">
    <property type="term" value="P:signal transduction"/>
    <property type="evidence" value="ECO:0007669"/>
    <property type="project" value="UniProtKB-KW"/>
</dbReference>
<keyword evidence="6" id="KW-1133">Transmembrane helix</keyword>
<dbReference type="PANTHER" id="PTHR32089">
    <property type="entry name" value="METHYL-ACCEPTING CHEMOTAXIS PROTEIN MCPB"/>
    <property type="match status" value="1"/>
</dbReference>
<dbReference type="Proteomes" id="UP000192273">
    <property type="component" value="Chromosome"/>
</dbReference>
<keyword evidence="2" id="KW-1003">Cell membrane</keyword>
<keyword evidence="3 5" id="KW-0807">Transducer</keyword>
<dbReference type="SUPFAM" id="SSF58104">
    <property type="entry name" value="Methyl-accepting chemotaxis protein (MCP) signaling domain"/>
    <property type="match status" value="1"/>
</dbReference>
<dbReference type="GO" id="GO:0005886">
    <property type="term" value="C:plasma membrane"/>
    <property type="evidence" value="ECO:0007669"/>
    <property type="project" value="UniProtKB-SubCell"/>
</dbReference>
<organism evidence="9 10">
    <name type="scientific">Roseovarius mucosus</name>
    <dbReference type="NCBI Taxonomy" id="215743"/>
    <lineage>
        <taxon>Bacteria</taxon>
        <taxon>Pseudomonadati</taxon>
        <taxon>Pseudomonadota</taxon>
        <taxon>Alphaproteobacteria</taxon>
        <taxon>Rhodobacterales</taxon>
        <taxon>Roseobacteraceae</taxon>
        <taxon>Roseovarius</taxon>
    </lineage>
</organism>
<dbReference type="PROSITE" id="PS50111">
    <property type="entry name" value="CHEMOTAXIS_TRANSDUC_2"/>
    <property type="match status" value="1"/>
</dbReference>
<feature type="transmembrane region" description="Helical" evidence="6">
    <location>
        <begin position="406"/>
        <end position="425"/>
    </location>
</feature>
<evidence type="ECO:0000256" key="6">
    <source>
        <dbReference type="SAM" id="Phobius"/>
    </source>
</evidence>
<dbReference type="KEGG" id="rmm:ROSMUCSMR3_03916"/>
<evidence type="ECO:0000256" key="2">
    <source>
        <dbReference type="ARBA" id="ARBA00022519"/>
    </source>
</evidence>
<name>A0A1V0RUV8_9RHOB</name>
<comment type="similarity">
    <text evidence="4">Belongs to the methyl-accepting chemotaxis (MCP) protein family.</text>
</comment>
<evidence type="ECO:0000259" key="8">
    <source>
        <dbReference type="PROSITE" id="PS50192"/>
    </source>
</evidence>
<dbReference type="RefSeq" id="WP_157667361.1">
    <property type="nucleotide sequence ID" value="NZ_CP020474.1"/>
</dbReference>
<evidence type="ECO:0000256" key="3">
    <source>
        <dbReference type="ARBA" id="ARBA00023224"/>
    </source>
</evidence>
<comment type="subcellular location">
    <subcellularLocation>
        <location evidence="1">Cell inner membrane</location>
        <topology evidence="1">Multi-pass membrane protein</topology>
    </subcellularLocation>
</comment>
<proteinExistence type="inferred from homology"/>
<evidence type="ECO:0000256" key="1">
    <source>
        <dbReference type="ARBA" id="ARBA00004429"/>
    </source>
</evidence>
<dbReference type="EMBL" id="CP020474">
    <property type="protein sequence ID" value="ARE85362.1"/>
    <property type="molecule type" value="Genomic_DNA"/>
</dbReference>
<reference evidence="9 10" key="1">
    <citation type="submission" date="2017-03" db="EMBL/GenBank/DDBJ databases">
        <title>Genome Sequence of Roseovarius mucosus strain SMR3 Isolated from a culture of the Diatom Skeletonema marinoi.</title>
        <authorList>
            <person name="Topel M."/>
            <person name="Pinder M."/>
            <person name="Johansson O.N."/>
            <person name="Kourtchenko O."/>
            <person name="Godhe A."/>
            <person name="Clarke A.K."/>
        </authorList>
    </citation>
    <scope>NUCLEOTIDE SEQUENCE [LARGE SCALE GENOMIC DNA]</scope>
    <source>
        <strain evidence="9 10">SMR3</strain>
    </source>
</reference>
<dbReference type="InterPro" id="IPR004089">
    <property type="entry name" value="MCPsignal_dom"/>
</dbReference>
<evidence type="ECO:0000259" key="7">
    <source>
        <dbReference type="PROSITE" id="PS50111"/>
    </source>
</evidence>
<keyword evidence="10" id="KW-1185">Reference proteome</keyword>
<gene>
    <name evidence="9" type="primary">mcp4</name>
    <name evidence="9" type="ORF">ROSMUCSMR3_03916</name>
</gene>
<dbReference type="Gene3D" id="1.10.287.950">
    <property type="entry name" value="Methyl-accepting chemotaxis protein"/>
    <property type="match status" value="1"/>
</dbReference>
<accession>A0A1V0RUV8</accession>
<keyword evidence="6" id="KW-0472">Membrane</keyword>
<evidence type="ECO:0000256" key="4">
    <source>
        <dbReference type="ARBA" id="ARBA00029447"/>
    </source>
</evidence>
<keyword evidence="2" id="KW-0997">Cell inner membrane</keyword>
<evidence type="ECO:0000313" key="9">
    <source>
        <dbReference type="EMBL" id="ARE85362.1"/>
    </source>
</evidence>
<sequence length="705" mass="74994">MGKIHSHNQEGNQQEMLSQLRVPFIVKVTAALLIAGLFPLWFVSTSDLERSSRQAHLSAEALLTSALNLKRKSVESYFDATVRAMQTVAASPATLDALRRLDNAVEQLHAAPTVNLDNAAMQARFDAQRDATEDASATAAQVWINDLDERARLLQQLFIFGNPATIGSKQALANPGDGSLYSTLHAQFHPALNATLDRYGFYDFFLIEPVNGRIVYSTFKETDFGTSLRSGPYRDTEFAKSVVEIIEGNTARDYTFVDFAPYAPSNGAAAAFLLLPIRDEGALAGVFAAQLPSDFADDVLGLTTGRYGSEDAYIFSGDMGLRSIPLLSREAEVGMLFDTPLVRSINASGGTDTRFFEGISHHGDPVFAASAPLSLSGLDWRVVTEISKDEVLADAIKGRQEAQRNMLILAAVIFFAGLLLARLLIRPIRILGSEVQGQAKQVVEALSHAAEQARSAAVAMASTAEETSRQSKAAKDSACETAASVDAVAQASEELSSSVAEIVQGIGRTAQLVDSASGQADAASRILAELERVAGRITGIVGLIKEVTNRTNLLALNAAVEAAHAGDAGRGFAVVAAEIRRLAVNTAESTAQIGEEIQNVVAAVARNSTAIHSISASISEVNAQAGTISAAAQQQGTVTTSIASRMSSTATRMNEVDSGISEVQKASQLASTAANEVMSLMQHVDDAALRMTDTMSEFVRRIRSI</sequence>
<feature type="domain" description="T-SNARE coiled-coil homology" evidence="8">
    <location>
        <begin position="601"/>
        <end position="663"/>
    </location>
</feature>
<evidence type="ECO:0000256" key="5">
    <source>
        <dbReference type="PROSITE-ProRule" id="PRU00284"/>
    </source>
</evidence>
<feature type="domain" description="Methyl-accepting transducer" evidence="7">
    <location>
        <begin position="449"/>
        <end position="685"/>
    </location>
</feature>
<dbReference type="PANTHER" id="PTHR32089:SF112">
    <property type="entry name" value="LYSOZYME-LIKE PROTEIN-RELATED"/>
    <property type="match status" value="1"/>
</dbReference>
<evidence type="ECO:0000313" key="10">
    <source>
        <dbReference type="Proteomes" id="UP000192273"/>
    </source>
</evidence>
<dbReference type="AlphaFoldDB" id="A0A1V0RUV8"/>
<keyword evidence="6" id="KW-0812">Transmembrane</keyword>
<dbReference type="PROSITE" id="PS50192">
    <property type="entry name" value="T_SNARE"/>
    <property type="match status" value="1"/>
</dbReference>
<dbReference type="SMART" id="SM00283">
    <property type="entry name" value="MA"/>
    <property type="match status" value="1"/>
</dbReference>